<comment type="cofactor">
    <cofactor evidence="1">
        <name>Zn(2+)</name>
        <dbReference type="ChEBI" id="CHEBI:29105"/>
    </cofactor>
    <text evidence="1">Binds 1 zinc ion per subunit.</text>
</comment>
<comment type="catalytic activity">
    <reaction evidence="2">
        <text>an N-acylsphing-4-enine + H2O = sphing-4-enine + a fatty acid</text>
        <dbReference type="Rhea" id="RHEA:20856"/>
        <dbReference type="ChEBI" id="CHEBI:15377"/>
        <dbReference type="ChEBI" id="CHEBI:28868"/>
        <dbReference type="ChEBI" id="CHEBI:52639"/>
        <dbReference type="ChEBI" id="CHEBI:57756"/>
        <dbReference type="EC" id="3.5.1.23"/>
    </reaction>
</comment>
<keyword evidence="1" id="KW-0862">Zinc</keyword>
<dbReference type="Proteomes" id="UP001431776">
    <property type="component" value="Unassembled WGS sequence"/>
</dbReference>
<evidence type="ECO:0000313" key="6">
    <source>
        <dbReference type="Proteomes" id="UP001431776"/>
    </source>
</evidence>
<dbReference type="GO" id="GO:0046872">
    <property type="term" value="F:metal ion binding"/>
    <property type="evidence" value="ECO:0007669"/>
    <property type="project" value="UniProtKB-KW"/>
</dbReference>
<keyword evidence="2" id="KW-0378">Hydrolase</keyword>
<dbReference type="AlphaFoldDB" id="A0AAW6TUU6"/>
<protein>
    <recommendedName>
        <fullName evidence="2">Neutral ceramidase</fullName>
        <ecNumber evidence="2">3.5.1.23</ecNumber>
    </recommendedName>
</protein>
<evidence type="ECO:0000256" key="1">
    <source>
        <dbReference type="PIRSR" id="PIRSR606823-2"/>
    </source>
</evidence>
<dbReference type="RefSeq" id="WP_349243429.1">
    <property type="nucleotide sequence ID" value="NZ_JASCXX010000003.1"/>
</dbReference>
<evidence type="ECO:0000256" key="2">
    <source>
        <dbReference type="RuleBase" id="RU366019"/>
    </source>
</evidence>
<feature type="signal peptide" evidence="3">
    <location>
        <begin position="1"/>
        <end position="25"/>
    </location>
</feature>
<keyword evidence="3" id="KW-0732">Signal</keyword>
<evidence type="ECO:0000313" key="5">
    <source>
        <dbReference type="EMBL" id="MDI6448019.1"/>
    </source>
</evidence>
<dbReference type="PANTHER" id="PTHR12670">
    <property type="entry name" value="CERAMIDASE"/>
    <property type="match status" value="1"/>
</dbReference>
<sequence>MRMHCRILFVTLLVCLSLGSVAWCADEVAVLRAGTARVDITPEKPVQMAGYASRKDLSTSVHDPLSARVLVFEADGKRLVLVSMDIIGFYGGTAEYFRDALLAEYSLKPSELFLSAIHTHSAPTPIIDREKGHPNNVEYTEKLRGDLIEAVGQALGRMQSAQIGVGVGSCPVGSNRRELRINKAGESSIVLGRHPNGPTDKEVLVMKVNGPDGTPLAVAFDYATHATCLGPGNYAISGDVVGLAEQFVERILGTGVIAPAFAGASGDIDPWFRVLPEFNTEPGWVPEPVLLGTFLGTEVVHVYRAIGTTATPSRIATALAVVDLPAKASETASSESKASAPFVVTVARLGDVAFVGLGGEVLTEIGMAIKAGSPCKHTFIITHCNGAAGYLAPAELHVEGGYEVRSSRFAPQAADVVVREALRMLYDL</sequence>
<comment type="similarity">
    <text evidence="2">Belongs to the neutral ceramidase family.</text>
</comment>
<dbReference type="GO" id="GO:0017040">
    <property type="term" value="F:N-acylsphingosine amidohydrolase activity"/>
    <property type="evidence" value="ECO:0007669"/>
    <property type="project" value="UniProtKB-UniRule"/>
</dbReference>
<keyword evidence="6" id="KW-1185">Reference proteome</keyword>
<keyword evidence="1" id="KW-0479">Metal-binding</keyword>
<dbReference type="InterPro" id="IPR006823">
    <property type="entry name" value="Ceramidase_alk"/>
</dbReference>
<dbReference type="GO" id="GO:0046512">
    <property type="term" value="P:sphingosine biosynthetic process"/>
    <property type="evidence" value="ECO:0007669"/>
    <property type="project" value="TreeGrafter"/>
</dbReference>
<dbReference type="InterPro" id="IPR031329">
    <property type="entry name" value="NEUT/ALK_ceramidase_N"/>
</dbReference>
<name>A0AAW6TUU6_9BACT</name>
<dbReference type="GO" id="GO:0016020">
    <property type="term" value="C:membrane"/>
    <property type="evidence" value="ECO:0007669"/>
    <property type="project" value="GOC"/>
</dbReference>
<evidence type="ECO:0000259" key="4">
    <source>
        <dbReference type="Pfam" id="PF04734"/>
    </source>
</evidence>
<dbReference type="GO" id="GO:0005576">
    <property type="term" value="C:extracellular region"/>
    <property type="evidence" value="ECO:0007669"/>
    <property type="project" value="TreeGrafter"/>
</dbReference>
<dbReference type="PANTHER" id="PTHR12670:SF1">
    <property type="entry name" value="NEUTRAL CERAMIDASE"/>
    <property type="match status" value="1"/>
</dbReference>
<accession>A0AAW6TUU6</accession>
<gene>
    <name evidence="5" type="ORF">QJ522_03090</name>
</gene>
<comment type="caution">
    <text evidence="5">The sequence shown here is derived from an EMBL/GenBank/DDBJ whole genome shotgun (WGS) entry which is preliminary data.</text>
</comment>
<keyword evidence="2" id="KW-0746">Sphingolipid metabolism</keyword>
<feature type="chain" id="PRO_5043823776" description="Neutral ceramidase" evidence="3">
    <location>
        <begin position="26"/>
        <end position="428"/>
    </location>
</feature>
<dbReference type="EC" id="3.5.1.23" evidence="2"/>
<feature type="domain" description="Neutral/alkaline non-lysosomal ceramidase N-terminal" evidence="4">
    <location>
        <begin position="33"/>
        <end position="252"/>
    </location>
</feature>
<organism evidence="5 6">
    <name type="scientific">Anaerobaca lacustris</name>
    <dbReference type="NCBI Taxonomy" id="3044600"/>
    <lineage>
        <taxon>Bacteria</taxon>
        <taxon>Pseudomonadati</taxon>
        <taxon>Planctomycetota</taxon>
        <taxon>Phycisphaerae</taxon>
        <taxon>Sedimentisphaerales</taxon>
        <taxon>Anaerobacaceae</taxon>
        <taxon>Anaerobaca</taxon>
    </lineage>
</organism>
<evidence type="ECO:0000256" key="3">
    <source>
        <dbReference type="SAM" id="SignalP"/>
    </source>
</evidence>
<dbReference type="GO" id="GO:0042759">
    <property type="term" value="P:long-chain fatty acid biosynthetic process"/>
    <property type="evidence" value="ECO:0007669"/>
    <property type="project" value="TreeGrafter"/>
</dbReference>
<dbReference type="Pfam" id="PF04734">
    <property type="entry name" value="Ceramidase_alk"/>
    <property type="match status" value="1"/>
</dbReference>
<proteinExistence type="inferred from homology"/>
<dbReference type="GO" id="GO:0046514">
    <property type="term" value="P:ceramide catabolic process"/>
    <property type="evidence" value="ECO:0007669"/>
    <property type="project" value="InterPro"/>
</dbReference>
<keyword evidence="2" id="KW-0443">Lipid metabolism</keyword>
<feature type="binding site" evidence="1">
    <location>
        <position position="118"/>
    </location>
    <ligand>
        <name>Zn(2+)</name>
        <dbReference type="ChEBI" id="CHEBI:29105"/>
    </ligand>
</feature>
<dbReference type="EMBL" id="JASCXX010000003">
    <property type="protein sequence ID" value="MDI6448019.1"/>
    <property type="molecule type" value="Genomic_DNA"/>
</dbReference>
<reference evidence="5" key="1">
    <citation type="submission" date="2023-05" db="EMBL/GenBank/DDBJ databases">
        <title>Anaerotaeda fermentans gen. nov., sp. nov., a novel anaerobic planctomycete of the new family within the order Sedimentisphaerales isolated from Taman Peninsula, Russia.</title>
        <authorList>
            <person name="Khomyakova M.A."/>
            <person name="Merkel A.Y."/>
            <person name="Slobodkin A.I."/>
        </authorList>
    </citation>
    <scope>NUCLEOTIDE SEQUENCE</scope>
    <source>
        <strain evidence="5">M17dextr</strain>
    </source>
</reference>
<feature type="binding site" evidence="1">
    <location>
        <position position="225"/>
    </location>
    <ligand>
        <name>Zn(2+)</name>
        <dbReference type="ChEBI" id="CHEBI:29105"/>
    </ligand>
</feature>